<evidence type="ECO:0000256" key="3">
    <source>
        <dbReference type="SAM" id="Phobius"/>
    </source>
</evidence>
<sequence length="290" mass="33471">MYPHEDRKQADEAERPLIQDPESEGNLGRGPSSSLFQVQRLKTALLMIALILSLLMNAWWLLVERKNDASSKKPTPWETFSAQRSPYTGLAFDVPIPYAHDTEYTSSNETHADYMWDSLSTDPMIIAPTQEWAERMNLPSSWEFPWDSNRRIYFVKVFHQLHCLKVMRRSFHDLQATGETPIPSGHVEHCLDSLRQDLMCTANDTPMPSLELLNGSGEGQMMQCKDFDKLVAWTQDPERNACYKRLTTSDFKPIVHSIERYAFCPADSQHFTAMSRYFEEHGHYADPFAE</sequence>
<evidence type="ECO:0000256" key="1">
    <source>
        <dbReference type="ARBA" id="ARBA00035112"/>
    </source>
</evidence>
<evidence type="ECO:0000313" key="4">
    <source>
        <dbReference type="EMBL" id="PLB52817.1"/>
    </source>
</evidence>
<gene>
    <name evidence="4" type="ORF">P170DRAFT_423636</name>
</gene>
<dbReference type="PANTHER" id="PTHR33365:SF6">
    <property type="entry name" value="OXIDASE USTYA"/>
    <property type="match status" value="1"/>
</dbReference>
<keyword evidence="3" id="KW-0472">Membrane</keyword>
<proteinExistence type="inferred from homology"/>
<dbReference type="GeneID" id="36555216"/>
<accession>A0A2I2GJ02</accession>
<dbReference type="VEuPathDB" id="FungiDB:P170DRAFT_423636"/>
<reference evidence="4 5" key="1">
    <citation type="submission" date="2016-12" db="EMBL/GenBank/DDBJ databases">
        <title>The genomes of Aspergillus section Nigri reveals drivers in fungal speciation.</title>
        <authorList>
            <consortium name="DOE Joint Genome Institute"/>
            <person name="Vesth T.C."/>
            <person name="Nybo J."/>
            <person name="Theobald S."/>
            <person name="Brandl J."/>
            <person name="Frisvad J.C."/>
            <person name="Nielsen K.F."/>
            <person name="Lyhne E.K."/>
            <person name="Kogle M.E."/>
            <person name="Kuo A."/>
            <person name="Riley R."/>
            <person name="Clum A."/>
            <person name="Nolan M."/>
            <person name="Lipzen A."/>
            <person name="Salamov A."/>
            <person name="Henrissat B."/>
            <person name="Wiebenga A."/>
            <person name="De Vries R.P."/>
            <person name="Grigoriev I.V."/>
            <person name="Mortensen U.H."/>
            <person name="Andersen M.R."/>
            <person name="Baker S.E."/>
        </authorList>
    </citation>
    <scope>NUCLEOTIDE SEQUENCE [LARGE SCALE GENOMIC DNA]</scope>
    <source>
        <strain evidence="4 5">IBT 23096</strain>
    </source>
</reference>
<evidence type="ECO:0000313" key="5">
    <source>
        <dbReference type="Proteomes" id="UP000234275"/>
    </source>
</evidence>
<organism evidence="4 5">
    <name type="scientific">Aspergillus steynii IBT 23096</name>
    <dbReference type="NCBI Taxonomy" id="1392250"/>
    <lineage>
        <taxon>Eukaryota</taxon>
        <taxon>Fungi</taxon>
        <taxon>Dikarya</taxon>
        <taxon>Ascomycota</taxon>
        <taxon>Pezizomycotina</taxon>
        <taxon>Eurotiomycetes</taxon>
        <taxon>Eurotiomycetidae</taxon>
        <taxon>Eurotiales</taxon>
        <taxon>Aspergillaceae</taxon>
        <taxon>Aspergillus</taxon>
        <taxon>Aspergillus subgen. Circumdati</taxon>
    </lineage>
</organism>
<dbReference type="EMBL" id="MSFO01000002">
    <property type="protein sequence ID" value="PLB52817.1"/>
    <property type="molecule type" value="Genomic_DNA"/>
</dbReference>
<feature type="compositionally biased region" description="Basic and acidic residues" evidence="2">
    <location>
        <begin position="1"/>
        <end position="17"/>
    </location>
</feature>
<dbReference type="Proteomes" id="UP000234275">
    <property type="component" value="Unassembled WGS sequence"/>
</dbReference>
<dbReference type="OrthoDB" id="3687641at2759"/>
<protein>
    <submittedName>
        <fullName evidence="4">Uncharacterized protein</fullName>
    </submittedName>
</protein>
<keyword evidence="3" id="KW-0812">Transmembrane</keyword>
<dbReference type="RefSeq" id="XP_024708119.1">
    <property type="nucleotide sequence ID" value="XM_024847517.1"/>
</dbReference>
<dbReference type="AlphaFoldDB" id="A0A2I2GJ02"/>
<keyword evidence="3" id="KW-1133">Transmembrane helix</keyword>
<name>A0A2I2GJ02_9EURO</name>
<dbReference type="InterPro" id="IPR021765">
    <property type="entry name" value="UstYa-like"/>
</dbReference>
<evidence type="ECO:0000256" key="2">
    <source>
        <dbReference type="SAM" id="MobiDB-lite"/>
    </source>
</evidence>
<dbReference type="GO" id="GO:0043386">
    <property type="term" value="P:mycotoxin biosynthetic process"/>
    <property type="evidence" value="ECO:0007669"/>
    <property type="project" value="InterPro"/>
</dbReference>
<feature type="transmembrane region" description="Helical" evidence="3">
    <location>
        <begin position="44"/>
        <end position="63"/>
    </location>
</feature>
<feature type="region of interest" description="Disordered" evidence="2">
    <location>
        <begin position="1"/>
        <end position="32"/>
    </location>
</feature>
<comment type="similarity">
    <text evidence="1">Belongs to the ustYa family.</text>
</comment>
<dbReference type="PANTHER" id="PTHR33365">
    <property type="entry name" value="YALI0B05434P"/>
    <property type="match status" value="1"/>
</dbReference>
<dbReference type="Pfam" id="PF11807">
    <property type="entry name" value="UstYa"/>
    <property type="match status" value="1"/>
</dbReference>
<comment type="caution">
    <text evidence="4">The sequence shown here is derived from an EMBL/GenBank/DDBJ whole genome shotgun (WGS) entry which is preliminary data.</text>
</comment>
<dbReference type="STRING" id="1392250.A0A2I2GJ02"/>
<keyword evidence="5" id="KW-1185">Reference proteome</keyword>